<dbReference type="STRING" id="143223.SAMN05878281_2192"/>
<keyword evidence="2" id="KW-1185">Reference proteome</keyword>
<accession>A0A1M7LZD0</accession>
<dbReference type="AlphaFoldDB" id="A0A1M7LZD0"/>
<dbReference type="Proteomes" id="UP000190235">
    <property type="component" value="Chromosome I"/>
</dbReference>
<dbReference type="OrthoDB" id="1013052at2"/>
<evidence type="ECO:0000313" key="1">
    <source>
        <dbReference type="EMBL" id="SHM83746.1"/>
    </source>
</evidence>
<dbReference type="EMBL" id="LT670848">
    <property type="protein sequence ID" value="SHM83746.1"/>
    <property type="molecule type" value="Genomic_DNA"/>
</dbReference>
<organism evidence="1 2">
    <name type="scientific">Salegentibacter salegens</name>
    <dbReference type="NCBI Taxonomy" id="143223"/>
    <lineage>
        <taxon>Bacteria</taxon>
        <taxon>Pseudomonadati</taxon>
        <taxon>Bacteroidota</taxon>
        <taxon>Flavobacteriia</taxon>
        <taxon>Flavobacteriales</taxon>
        <taxon>Flavobacteriaceae</taxon>
        <taxon>Salegentibacter</taxon>
    </lineage>
</organism>
<dbReference type="PROSITE" id="PS51257">
    <property type="entry name" value="PROKAR_LIPOPROTEIN"/>
    <property type="match status" value="1"/>
</dbReference>
<name>A0A1M7LZD0_9FLAO</name>
<reference evidence="2" key="1">
    <citation type="submission" date="2016-11" db="EMBL/GenBank/DDBJ databases">
        <authorList>
            <person name="Varghese N."/>
            <person name="Submissions S."/>
        </authorList>
    </citation>
    <scope>NUCLEOTIDE SEQUENCE [LARGE SCALE GENOMIC DNA]</scope>
    <source>
        <strain evidence="2">ACAM 48</strain>
    </source>
</reference>
<gene>
    <name evidence="1" type="ORF">SAMN05878281_2192</name>
</gene>
<proteinExistence type="predicted"/>
<evidence type="ECO:0000313" key="2">
    <source>
        <dbReference type="Proteomes" id="UP000190235"/>
    </source>
</evidence>
<sequence>MKNTFYLLMLFIGIAITGCEPMEDIHDDIDEKISNIQAAEQYTLQEEDYEFLDLPEDQYEFDTEDEARELIPVLLSEVYPALGENSSVNVTFNVFDSIRVEEYMVTADDYPSEDYFSGLDDIQDFLDVKFPRAEEGKFVGLTYNTVANEESFTFNDSHFNFVVEELEDIYPAQTGNMNQHGNFERREGNNAYWSNEMILEAINIVLLENQEGVEGQKYNVSYDIYNGNPGTESMTVQFNGNAYVSVGGTAYELTTDDYDLVGAELSETYSGPAGNTAQYHSFDVGEGSDNFWSMDMLLEAFNIALMENYPDAVDGDKFELTYDVYSGGVSTRVQALVLENGSYVVDTEAAVSTIEVTNVFALTNGTWAMPITLEEDDYTEMGQSYPNFDDEEELAYKLSTFLEPQFPYAVEGFMVPVAFDFYNGTSTNTAYGIFVFEDGEFNYVPKVAERSLQFGNNGTEWVPDNTIRYTLSGSDYGIIASVLEDQYPTQVGSMEQYNNFDRREGNSAFWSDEMLVEAMQALLNEIAPDAEVGQPYVLTFDIYNGTNTTESLSLIKDESGAWVVPSDEDEE</sequence>
<evidence type="ECO:0008006" key="3">
    <source>
        <dbReference type="Google" id="ProtNLM"/>
    </source>
</evidence>
<dbReference type="RefSeq" id="WP_079735256.1">
    <property type="nucleotide sequence ID" value="NZ_LT670848.1"/>
</dbReference>
<protein>
    <recommendedName>
        <fullName evidence="3">DUF5017 domain-containing protein</fullName>
    </recommendedName>
</protein>